<protein>
    <submittedName>
        <fullName evidence="1">Uncharacterized protein</fullName>
    </submittedName>
</protein>
<evidence type="ECO:0000313" key="2">
    <source>
        <dbReference type="Proteomes" id="UP001151760"/>
    </source>
</evidence>
<name>A0ABQ5J2S8_9ASTR</name>
<evidence type="ECO:0000313" key="1">
    <source>
        <dbReference type="EMBL" id="GJU06807.1"/>
    </source>
</evidence>
<dbReference type="EMBL" id="BQNB010021477">
    <property type="protein sequence ID" value="GJU06807.1"/>
    <property type="molecule type" value="Genomic_DNA"/>
</dbReference>
<comment type="caution">
    <text evidence="1">The sequence shown here is derived from an EMBL/GenBank/DDBJ whole genome shotgun (WGS) entry which is preliminary data.</text>
</comment>
<reference evidence="1" key="1">
    <citation type="journal article" date="2022" name="Int. J. Mol. Sci.">
        <title>Draft Genome of Tanacetum Coccineum: Genomic Comparison of Closely Related Tanacetum-Family Plants.</title>
        <authorList>
            <person name="Yamashiro T."/>
            <person name="Shiraishi A."/>
            <person name="Nakayama K."/>
            <person name="Satake H."/>
        </authorList>
    </citation>
    <scope>NUCLEOTIDE SEQUENCE</scope>
</reference>
<organism evidence="1 2">
    <name type="scientific">Tanacetum coccineum</name>
    <dbReference type="NCBI Taxonomy" id="301880"/>
    <lineage>
        <taxon>Eukaryota</taxon>
        <taxon>Viridiplantae</taxon>
        <taxon>Streptophyta</taxon>
        <taxon>Embryophyta</taxon>
        <taxon>Tracheophyta</taxon>
        <taxon>Spermatophyta</taxon>
        <taxon>Magnoliopsida</taxon>
        <taxon>eudicotyledons</taxon>
        <taxon>Gunneridae</taxon>
        <taxon>Pentapetalae</taxon>
        <taxon>asterids</taxon>
        <taxon>campanulids</taxon>
        <taxon>Asterales</taxon>
        <taxon>Asteraceae</taxon>
        <taxon>Asteroideae</taxon>
        <taxon>Anthemideae</taxon>
        <taxon>Anthemidinae</taxon>
        <taxon>Tanacetum</taxon>
    </lineage>
</organism>
<accession>A0ABQ5J2S8</accession>
<proteinExistence type="predicted"/>
<gene>
    <name evidence="1" type="ORF">Tco_1123237</name>
</gene>
<sequence>MGKELLGSNGGSGGTIEGKFGEHCGGNNGIGGSKFGVGEGKVESMGGIRGGAFAIHSIVSKDGQGGGGLMERGDVSLDSWVGASRGEVNGGGVYLGVGGDEVCGLLKQHGLTLTLAIIFKLALFSLGIVTENDENEVTNNLLL</sequence>
<reference evidence="1" key="2">
    <citation type="submission" date="2022-01" db="EMBL/GenBank/DDBJ databases">
        <authorList>
            <person name="Yamashiro T."/>
            <person name="Shiraishi A."/>
            <person name="Satake H."/>
            <person name="Nakayama K."/>
        </authorList>
    </citation>
    <scope>NUCLEOTIDE SEQUENCE</scope>
</reference>
<dbReference type="Proteomes" id="UP001151760">
    <property type="component" value="Unassembled WGS sequence"/>
</dbReference>
<keyword evidence="2" id="KW-1185">Reference proteome</keyword>